<gene>
    <name evidence="1" type="ORF">GGQ63_002718</name>
</gene>
<proteinExistence type="predicted"/>
<name>A0A7W9FN43_9HYPH</name>
<dbReference type="Proteomes" id="UP000523821">
    <property type="component" value="Unassembled WGS sequence"/>
</dbReference>
<dbReference type="EMBL" id="JACHOO010000005">
    <property type="protein sequence ID" value="MBB5753648.1"/>
    <property type="molecule type" value="Genomic_DNA"/>
</dbReference>
<reference evidence="1 2" key="1">
    <citation type="submission" date="2020-08" db="EMBL/GenBank/DDBJ databases">
        <title>Genomic Encyclopedia of Type Strains, Phase IV (KMG-IV): sequencing the most valuable type-strain genomes for metagenomic binning, comparative biology and taxonomic classification.</title>
        <authorList>
            <person name="Goeker M."/>
        </authorList>
    </citation>
    <scope>NUCLEOTIDE SEQUENCE [LARGE SCALE GENOMIC DNA]</scope>
    <source>
        <strain evidence="1 2">DSM 16268</strain>
    </source>
</reference>
<sequence>MDSRLLADRHPALGQLYRVWLARGEGAAMPLAGNITERLADLDDVIVVIRRPSESDEPLRIERSGKDVDRLYGVALAGEPVGRLTPSSADADNEAAIVLASGRTLMMEDQAQLPGGSARIVRLYLPFADEAGAVAGVVVGIVKAA</sequence>
<keyword evidence="2" id="KW-1185">Reference proteome</keyword>
<evidence type="ECO:0008006" key="3">
    <source>
        <dbReference type="Google" id="ProtNLM"/>
    </source>
</evidence>
<dbReference type="AlphaFoldDB" id="A0A7W9FN43"/>
<protein>
    <recommendedName>
        <fullName evidence="3">PAS domain-containing protein</fullName>
    </recommendedName>
</protein>
<accession>A0A7W9FN43</accession>
<organism evidence="1 2">
    <name type="scientific">Prosthecomicrobium pneumaticum</name>
    <dbReference type="NCBI Taxonomy" id="81895"/>
    <lineage>
        <taxon>Bacteria</taxon>
        <taxon>Pseudomonadati</taxon>
        <taxon>Pseudomonadota</taxon>
        <taxon>Alphaproteobacteria</taxon>
        <taxon>Hyphomicrobiales</taxon>
        <taxon>Kaistiaceae</taxon>
        <taxon>Prosthecomicrobium</taxon>
    </lineage>
</organism>
<evidence type="ECO:0000313" key="1">
    <source>
        <dbReference type="EMBL" id="MBB5753648.1"/>
    </source>
</evidence>
<dbReference type="GeneID" id="95765783"/>
<comment type="caution">
    <text evidence="1">The sequence shown here is derived from an EMBL/GenBank/DDBJ whole genome shotgun (WGS) entry which is preliminary data.</text>
</comment>
<evidence type="ECO:0000313" key="2">
    <source>
        <dbReference type="Proteomes" id="UP000523821"/>
    </source>
</evidence>
<dbReference type="RefSeq" id="WP_183856679.1">
    <property type="nucleotide sequence ID" value="NZ_JACHOO010000005.1"/>
</dbReference>